<dbReference type="KEGG" id="dsi:Dsimw501_GD11770"/>
<dbReference type="EMBL" id="CM002911">
    <property type="protein sequence ID" value="KMY96044.1"/>
    <property type="molecule type" value="Genomic_DNA"/>
</dbReference>
<evidence type="ECO:0000313" key="2">
    <source>
        <dbReference type="EMBL" id="KMY96044.1"/>
    </source>
</evidence>
<dbReference type="Bgee" id="FBgn0183509">
    <property type="expression patterns" value="Expressed in male reproductive system and 1 other cell type or tissue"/>
</dbReference>
<sequence length="65" mass="7417">MWTKDAEVISIMFDIQSIPCQKDMSNRITANGDDPQTSLHIKLPSCCFQGSKARIWKNQAELEFV</sequence>
<dbReference type="Proteomes" id="UP000000304">
    <property type="component" value="Chromosome 2R"/>
</dbReference>
<dbReference type="AlphaFoldDB" id="B4QIQ5"/>
<accession>B4QIQ5</accession>
<dbReference type="HOGENOM" id="CLU_2852095_0_0_1"/>
<dbReference type="EMBL" id="CM000362">
    <property type="protein sequence ID" value="EDX08383.1"/>
    <property type="molecule type" value="Genomic_DNA"/>
</dbReference>
<reference evidence="1" key="2">
    <citation type="submission" date="2008-06" db="EMBL/GenBank/DDBJ databases">
        <authorList>
            <consortium name="FlyBase"/>
        </authorList>
    </citation>
    <scope>NUCLEOTIDE SEQUENCE</scope>
    <source>
        <strain evidence="1">Mixed</strain>
        <strain evidence="2">W501</strain>
    </source>
</reference>
<reference evidence="2" key="4">
    <citation type="submission" date="2014-06" db="EMBL/GenBank/DDBJ databases">
        <authorList>
            <person name="Hu T."/>
            <person name="Eisen M.B."/>
            <person name="Thornton K.R."/>
            <person name="Andolfatto P."/>
        </authorList>
    </citation>
    <scope>NUCLEOTIDE SEQUENCE</scope>
    <source>
        <strain evidence="2">W501</strain>
    </source>
</reference>
<reference evidence="1 3" key="1">
    <citation type="journal article" date="2007" name="Nature">
        <title>Evolution of genes and genomes on the Drosophila phylogeny.</title>
        <authorList>
            <consortium name="Drosophila 12 Genomes Consortium"/>
            <person name="Clark A.G."/>
            <person name="Eisen M.B."/>
            <person name="Smith D.R."/>
            <person name="Bergman C.M."/>
            <person name="Oliver B."/>
            <person name="Markow T.A."/>
            <person name="Kaufman T.C."/>
            <person name="Kellis M."/>
            <person name="Gelbart W."/>
            <person name="Iyer V.N."/>
            <person name="Pollard D.A."/>
            <person name="Sackton T.B."/>
            <person name="Larracuente A.M."/>
            <person name="Singh N.D."/>
            <person name="Abad J.P."/>
            <person name="Abt D.N."/>
            <person name="Adryan B."/>
            <person name="Aguade M."/>
            <person name="Akashi H."/>
            <person name="Anderson W.W."/>
            <person name="Aquadro C.F."/>
            <person name="Ardell D.H."/>
            <person name="Arguello R."/>
            <person name="Artieri C.G."/>
            <person name="Barbash D.A."/>
            <person name="Barker D."/>
            <person name="Barsanti P."/>
            <person name="Batterham P."/>
            <person name="Batzoglou S."/>
            <person name="Begun D."/>
            <person name="Bhutkar A."/>
            <person name="Blanco E."/>
            <person name="Bosak S.A."/>
            <person name="Bradley R.K."/>
            <person name="Brand A.D."/>
            <person name="Brent M.R."/>
            <person name="Brooks A.N."/>
            <person name="Brown R.H."/>
            <person name="Butlin R.K."/>
            <person name="Caggese C."/>
            <person name="Calvi B.R."/>
            <person name="Bernardo de Carvalho A."/>
            <person name="Caspi A."/>
            <person name="Castrezana S."/>
            <person name="Celniker S.E."/>
            <person name="Chang J.L."/>
            <person name="Chapple C."/>
            <person name="Chatterji S."/>
            <person name="Chinwalla A."/>
            <person name="Civetta A."/>
            <person name="Clifton S.W."/>
            <person name="Comeron J.M."/>
            <person name="Costello J.C."/>
            <person name="Coyne J.A."/>
            <person name="Daub J."/>
            <person name="David R.G."/>
            <person name="Delcher A.L."/>
            <person name="Delehaunty K."/>
            <person name="Do C.B."/>
            <person name="Ebling H."/>
            <person name="Edwards K."/>
            <person name="Eickbush T."/>
            <person name="Evans J.D."/>
            <person name="Filipski A."/>
            <person name="Findeiss S."/>
            <person name="Freyhult E."/>
            <person name="Fulton L."/>
            <person name="Fulton R."/>
            <person name="Garcia A.C."/>
            <person name="Gardiner A."/>
            <person name="Garfield D.A."/>
            <person name="Garvin B.E."/>
            <person name="Gibson G."/>
            <person name="Gilbert D."/>
            <person name="Gnerre S."/>
            <person name="Godfrey J."/>
            <person name="Good R."/>
            <person name="Gotea V."/>
            <person name="Gravely B."/>
            <person name="Greenberg A.J."/>
            <person name="Griffiths-Jones S."/>
            <person name="Gross S."/>
            <person name="Guigo R."/>
            <person name="Gustafson E.A."/>
            <person name="Haerty W."/>
            <person name="Hahn M.W."/>
            <person name="Halligan D.L."/>
            <person name="Halpern A.L."/>
            <person name="Halter G.M."/>
            <person name="Han M.V."/>
            <person name="Heger A."/>
            <person name="Hillier L."/>
            <person name="Hinrichs A.S."/>
            <person name="Holmes I."/>
            <person name="Hoskins R.A."/>
            <person name="Hubisz M.J."/>
            <person name="Hultmark D."/>
            <person name="Huntley M.A."/>
            <person name="Jaffe D.B."/>
            <person name="Jagadeeshan S."/>
            <person name="Jeck W.R."/>
            <person name="Johnson J."/>
            <person name="Jones C.D."/>
            <person name="Jordan W.C."/>
            <person name="Karpen G.H."/>
            <person name="Kataoka E."/>
            <person name="Keightley P.D."/>
            <person name="Kheradpour P."/>
            <person name="Kirkness E.F."/>
            <person name="Koerich L.B."/>
            <person name="Kristiansen K."/>
            <person name="Kudrna D."/>
            <person name="Kulathinal R.J."/>
            <person name="Kumar S."/>
            <person name="Kwok R."/>
            <person name="Lander E."/>
            <person name="Langley C.H."/>
            <person name="Lapoint R."/>
            <person name="Lazzaro B.P."/>
            <person name="Lee S.J."/>
            <person name="Levesque L."/>
            <person name="Li R."/>
            <person name="Lin C.F."/>
            <person name="Lin M.F."/>
            <person name="Lindblad-Toh K."/>
            <person name="Llopart A."/>
            <person name="Long M."/>
            <person name="Low L."/>
            <person name="Lozovsky E."/>
            <person name="Lu J."/>
            <person name="Luo M."/>
            <person name="Machado C.A."/>
            <person name="Makalowski W."/>
            <person name="Marzo M."/>
            <person name="Matsuda M."/>
            <person name="Matzkin L."/>
            <person name="McAllister B."/>
            <person name="McBride C.S."/>
            <person name="McKernan B."/>
            <person name="McKernan K."/>
            <person name="Mendez-Lago M."/>
            <person name="Minx P."/>
            <person name="Mollenhauer M.U."/>
            <person name="Montooth K."/>
            <person name="Mount S.M."/>
            <person name="Mu X."/>
            <person name="Myers E."/>
            <person name="Negre B."/>
            <person name="Newfeld S."/>
            <person name="Nielsen R."/>
            <person name="Noor M.A."/>
            <person name="O'Grady P."/>
            <person name="Pachter L."/>
            <person name="Papaceit M."/>
            <person name="Parisi M.J."/>
            <person name="Parisi M."/>
            <person name="Parts L."/>
            <person name="Pedersen J.S."/>
            <person name="Pesole G."/>
            <person name="Phillippy A.M."/>
            <person name="Ponting C.P."/>
            <person name="Pop M."/>
            <person name="Porcelli D."/>
            <person name="Powell J.R."/>
            <person name="Prohaska S."/>
            <person name="Pruitt K."/>
            <person name="Puig M."/>
            <person name="Quesneville H."/>
            <person name="Ram K.R."/>
            <person name="Rand D."/>
            <person name="Rasmussen M.D."/>
            <person name="Reed L.K."/>
            <person name="Reenan R."/>
            <person name="Reily A."/>
            <person name="Remington K.A."/>
            <person name="Rieger T.T."/>
            <person name="Ritchie M.G."/>
            <person name="Robin C."/>
            <person name="Rogers Y.H."/>
            <person name="Rohde C."/>
            <person name="Rozas J."/>
            <person name="Rubenfield M.J."/>
            <person name="Ruiz A."/>
            <person name="Russo S."/>
            <person name="Salzberg S.L."/>
            <person name="Sanchez-Gracia A."/>
            <person name="Saranga D.J."/>
            <person name="Sato H."/>
            <person name="Schaeffer S.W."/>
            <person name="Schatz M.C."/>
            <person name="Schlenke T."/>
            <person name="Schwartz R."/>
            <person name="Segarra C."/>
            <person name="Singh R.S."/>
            <person name="Sirot L."/>
            <person name="Sirota M."/>
            <person name="Sisneros N.B."/>
            <person name="Smith C.D."/>
            <person name="Smith T.F."/>
            <person name="Spieth J."/>
            <person name="Stage D.E."/>
            <person name="Stark A."/>
            <person name="Stephan W."/>
            <person name="Strausberg R.L."/>
            <person name="Strempel S."/>
            <person name="Sturgill D."/>
            <person name="Sutton G."/>
            <person name="Sutton G.G."/>
            <person name="Tao W."/>
            <person name="Teichmann S."/>
            <person name="Tobari Y.N."/>
            <person name="Tomimura Y."/>
            <person name="Tsolas J.M."/>
            <person name="Valente V.L."/>
            <person name="Venter E."/>
            <person name="Venter J.C."/>
            <person name="Vicario S."/>
            <person name="Vieira F.G."/>
            <person name="Vilella A.J."/>
            <person name="Villasante A."/>
            <person name="Walenz B."/>
            <person name="Wang J."/>
            <person name="Wasserman M."/>
            <person name="Watts T."/>
            <person name="Wilson D."/>
            <person name="Wilson R.K."/>
            <person name="Wing R.A."/>
            <person name="Wolfner M.F."/>
            <person name="Wong A."/>
            <person name="Wong G.K."/>
            <person name="Wu C.I."/>
            <person name="Wu G."/>
            <person name="Yamamoto D."/>
            <person name="Yang H.P."/>
            <person name="Yang S.P."/>
            <person name="Yorke J.A."/>
            <person name="Yoshida K."/>
            <person name="Zdobnov E."/>
            <person name="Zhang P."/>
            <person name="Zhang Y."/>
            <person name="Zimin A.V."/>
            <person name="Baldwin J."/>
            <person name="Abdouelleil A."/>
            <person name="Abdulkadir J."/>
            <person name="Abebe A."/>
            <person name="Abera B."/>
            <person name="Abreu J."/>
            <person name="Acer S.C."/>
            <person name="Aftuck L."/>
            <person name="Alexander A."/>
            <person name="An P."/>
            <person name="Anderson E."/>
            <person name="Anderson S."/>
            <person name="Arachi H."/>
            <person name="Azer M."/>
            <person name="Bachantsang P."/>
            <person name="Barry A."/>
            <person name="Bayul T."/>
            <person name="Berlin A."/>
            <person name="Bessette D."/>
            <person name="Bloom T."/>
            <person name="Blye J."/>
            <person name="Boguslavskiy L."/>
            <person name="Bonnet C."/>
            <person name="Boukhgalter B."/>
            <person name="Bourzgui I."/>
            <person name="Brown A."/>
            <person name="Cahill P."/>
            <person name="Channer S."/>
            <person name="Cheshatsang Y."/>
            <person name="Chuda L."/>
            <person name="Citroen M."/>
            <person name="Collymore A."/>
            <person name="Cooke P."/>
            <person name="Costello M."/>
            <person name="D'Aco K."/>
            <person name="Daza R."/>
            <person name="De Haan G."/>
            <person name="DeGray S."/>
            <person name="DeMaso C."/>
            <person name="Dhargay N."/>
            <person name="Dooley K."/>
            <person name="Dooley E."/>
            <person name="Doricent M."/>
            <person name="Dorje P."/>
            <person name="Dorjee K."/>
            <person name="Dupes A."/>
            <person name="Elong R."/>
            <person name="Falk J."/>
            <person name="Farina A."/>
            <person name="Faro S."/>
            <person name="Ferguson D."/>
            <person name="Fisher S."/>
            <person name="Foley C.D."/>
            <person name="Franke A."/>
            <person name="Friedrich D."/>
            <person name="Gadbois L."/>
            <person name="Gearin G."/>
            <person name="Gearin C.R."/>
            <person name="Giannoukos G."/>
            <person name="Goode T."/>
            <person name="Graham J."/>
            <person name="Grandbois E."/>
            <person name="Grewal S."/>
            <person name="Gyaltsen K."/>
            <person name="Hafez N."/>
            <person name="Hagos B."/>
            <person name="Hall J."/>
            <person name="Henson C."/>
            <person name="Hollinger A."/>
            <person name="Honan T."/>
            <person name="Huard M.D."/>
            <person name="Hughes L."/>
            <person name="Hurhula B."/>
            <person name="Husby M.E."/>
            <person name="Kamat A."/>
            <person name="Kanga B."/>
            <person name="Kashin S."/>
            <person name="Khazanovich D."/>
            <person name="Kisner P."/>
            <person name="Lance K."/>
            <person name="Lara M."/>
            <person name="Lee W."/>
            <person name="Lennon N."/>
            <person name="Letendre F."/>
            <person name="LeVine R."/>
            <person name="Lipovsky A."/>
            <person name="Liu X."/>
            <person name="Liu J."/>
            <person name="Liu S."/>
            <person name="Lokyitsang T."/>
            <person name="Lokyitsang Y."/>
            <person name="Lubonja R."/>
            <person name="Lui A."/>
            <person name="MacDonald P."/>
            <person name="Magnisalis V."/>
            <person name="Maru K."/>
            <person name="Matthews C."/>
            <person name="McCusker W."/>
            <person name="McDonough S."/>
            <person name="Mehta T."/>
            <person name="Meldrim J."/>
            <person name="Meneus L."/>
            <person name="Mihai O."/>
            <person name="Mihalev A."/>
            <person name="Mihova T."/>
            <person name="Mittelman R."/>
            <person name="Mlenga V."/>
            <person name="Montmayeur A."/>
            <person name="Mulrain L."/>
            <person name="Navidi A."/>
            <person name="Naylor J."/>
            <person name="Negash T."/>
            <person name="Nguyen T."/>
            <person name="Nguyen N."/>
            <person name="Nicol R."/>
            <person name="Norbu C."/>
            <person name="Norbu N."/>
            <person name="Novod N."/>
            <person name="O'Neill B."/>
            <person name="Osman S."/>
            <person name="Markiewicz E."/>
            <person name="Oyono O.L."/>
            <person name="Patti C."/>
            <person name="Phunkhang P."/>
            <person name="Pierre F."/>
            <person name="Priest M."/>
            <person name="Raghuraman S."/>
            <person name="Rege F."/>
            <person name="Reyes R."/>
            <person name="Rise C."/>
            <person name="Rogov P."/>
            <person name="Ross K."/>
            <person name="Ryan E."/>
            <person name="Settipalli S."/>
            <person name="Shea T."/>
            <person name="Sherpa N."/>
            <person name="Shi L."/>
            <person name="Shih D."/>
            <person name="Sparrow T."/>
            <person name="Spaulding J."/>
            <person name="Stalker J."/>
            <person name="Stange-Thomann N."/>
            <person name="Stavropoulos S."/>
            <person name="Stone C."/>
            <person name="Strader C."/>
            <person name="Tesfaye S."/>
            <person name="Thomson T."/>
            <person name="Thoulutsang Y."/>
            <person name="Thoulutsang D."/>
            <person name="Topham K."/>
            <person name="Topping I."/>
            <person name="Tsamla T."/>
            <person name="Vassiliev H."/>
            <person name="Vo A."/>
            <person name="Wangchuk T."/>
            <person name="Wangdi T."/>
            <person name="Weiand M."/>
            <person name="Wilkinson J."/>
            <person name="Wilson A."/>
            <person name="Yadav S."/>
            <person name="Young G."/>
            <person name="Yu Q."/>
            <person name="Zembek L."/>
            <person name="Zhong D."/>
            <person name="Zimmer A."/>
            <person name="Zwirko Z."/>
            <person name="Jaffe D.B."/>
            <person name="Alvarez P."/>
            <person name="Brockman W."/>
            <person name="Butler J."/>
            <person name="Chin C."/>
            <person name="Gnerre S."/>
            <person name="Grabherr M."/>
            <person name="Kleber M."/>
            <person name="Mauceli E."/>
            <person name="MacCallum I."/>
        </authorList>
    </citation>
    <scope>NUCLEOTIDE SEQUENCE [LARGE SCALE GENOMIC DNA]</scope>
    <source>
        <strain evidence="1">Mixed</strain>
        <strain evidence="3">mosaic</strain>
    </source>
</reference>
<evidence type="ECO:0000313" key="3">
    <source>
        <dbReference type="Proteomes" id="UP000000304"/>
    </source>
</evidence>
<organism evidence="1 3">
    <name type="scientific">Drosophila simulans</name>
    <name type="common">Fruit fly</name>
    <dbReference type="NCBI Taxonomy" id="7240"/>
    <lineage>
        <taxon>Eukaryota</taxon>
        <taxon>Metazoa</taxon>
        <taxon>Ecdysozoa</taxon>
        <taxon>Arthropoda</taxon>
        <taxon>Hexapoda</taxon>
        <taxon>Insecta</taxon>
        <taxon>Pterygota</taxon>
        <taxon>Neoptera</taxon>
        <taxon>Endopterygota</taxon>
        <taxon>Diptera</taxon>
        <taxon>Brachycera</taxon>
        <taxon>Muscomorpha</taxon>
        <taxon>Ephydroidea</taxon>
        <taxon>Drosophilidae</taxon>
        <taxon>Drosophila</taxon>
        <taxon>Sophophora</taxon>
    </lineage>
</organism>
<dbReference type="Proteomes" id="UP000035880">
    <property type="component" value="Chromosome 2R"/>
</dbReference>
<proteinExistence type="predicted"/>
<name>B4QIQ5_DROSI</name>
<evidence type="ECO:0000313" key="1">
    <source>
        <dbReference type="EMBL" id="EDX08383.1"/>
    </source>
</evidence>
<gene>
    <name evidence="1" type="primary">Dsim\GD11770</name>
    <name evidence="1" type="ORF">Dsim_GD11770</name>
    <name evidence="2" type="ORF">Dsimw501_GD11770</name>
</gene>
<protein>
    <submittedName>
        <fullName evidence="1">GD11770</fullName>
    </submittedName>
</protein>
<reference evidence="2" key="3">
    <citation type="journal article" date="2013" name="Genome Res.">
        <title>A second-generation assembly of the Drosophila simulans genome provides new insights into patterns of lineage-specific divergence.</title>
        <authorList>
            <person name="Hu T.T."/>
            <person name="Eisen M.B."/>
            <person name="Thornton K.R."/>
            <person name="Andolfatto P."/>
        </authorList>
    </citation>
    <scope>NUCLEOTIDE SEQUENCE [LARGE SCALE GENOMIC DNA]</scope>
    <source>
        <strain evidence="2">W501</strain>
    </source>
</reference>
<keyword evidence="3" id="KW-1185">Reference proteome</keyword>